<comment type="pathway">
    <text evidence="3">Lipid metabolism; prostaglandin biosynthesis.</text>
</comment>
<keyword evidence="14" id="KW-0443">Lipid metabolism</keyword>
<evidence type="ECO:0000256" key="11">
    <source>
        <dbReference type="ARBA" id="ARBA00022824"/>
    </source>
</evidence>
<evidence type="ECO:0000256" key="21">
    <source>
        <dbReference type="ARBA" id="ARBA00033143"/>
    </source>
</evidence>
<dbReference type="GO" id="GO:0004601">
    <property type="term" value="F:peroxidase activity"/>
    <property type="evidence" value="ECO:0007669"/>
    <property type="project" value="InterPro"/>
</dbReference>
<evidence type="ECO:0000256" key="19">
    <source>
        <dbReference type="ARBA" id="ARBA00031217"/>
    </source>
</evidence>
<evidence type="ECO:0000256" key="16">
    <source>
        <dbReference type="ARBA" id="ARBA00023157"/>
    </source>
</evidence>
<evidence type="ECO:0000256" key="14">
    <source>
        <dbReference type="ARBA" id="ARBA00023098"/>
    </source>
</evidence>
<comment type="subcellular location">
    <subcellularLocation>
        <location evidence="2">Endoplasmic reticulum membrane</location>
    </subcellularLocation>
    <subcellularLocation>
        <location evidence="1">Microsome membrane</location>
    </subcellularLocation>
</comment>
<evidence type="ECO:0000256" key="10">
    <source>
        <dbReference type="ARBA" id="ARBA00022729"/>
    </source>
</evidence>
<comment type="catalytic activity">
    <reaction evidence="25">
        <text>(9Z,12Z)-octadecadienoate + AH2 + O2 = (13R)-hydroxy-(9Z,11E)-octadecadienoate + A + H2O</text>
        <dbReference type="Rhea" id="RHEA:75455"/>
        <dbReference type="ChEBI" id="CHEBI:13193"/>
        <dbReference type="ChEBI" id="CHEBI:15377"/>
        <dbReference type="ChEBI" id="CHEBI:15379"/>
        <dbReference type="ChEBI" id="CHEBI:17499"/>
        <dbReference type="ChEBI" id="CHEBI:30245"/>
        <dbReference type="ChEBI" id="CHEBI:136655"/>
    </reaction>
    <physiologicalReaction direction="left-to-right" evidence="25">
        <dbReference type="Rhea" id="RHEA:75456"/>
    </physiologicalReaction>
</comment>
<keyword evidence="9" id="KW-0643">Prostaglandin biosynthesis</keyword>
<evidence type="ECO:0000256" key="25">
    <source>
        <dbReference type="ARBA" id="ARBA00036409"/>
    </source>
</evidence>
<keyword evidence="15" id="KW-0472">Membrane</keyword>
<dbReference type="InterPro" id="IPR010255">
    <property type="entry name" value="Haem_peroxidase_sf"/>
</dbReference>
<accession>A0A9Q1D6C9</accession>
<dbReference type="EMBL" id="JAFJMO010000012">
    <property type="protein sequence ID" value="KAJ8260530.1"/>
    <property type="molecule type" value="Genomic_DNA"/>
</dbReference>
<comment type="subunit">
    <text evidence="4">Homodimer.</text>
</comment>
<organism evidence="29 30">
    <name type="scientific">Conger conger</name>
    <name type="common">Conger eel</name>
    <name type="synonym">Muraena conger</name>
    <dbReference type="NCBI Taxonomy" id="82655"/>
    <lineage>
        <taxon>Eukaryota</taxon>
        <taxon>Metazoa</taxon>
        <taxon>Chordata</taxon>
        <taxon>Craniata</taxon>
        <taxon>Vertebrata</taxon>
        <taxon>Euteleostomi</taxon>
        <taxon>Actinopterygii</taxon>
        <taxon>Neopterygii</taxon>
        <taxon>Teleostei</taxon>
        <taxon>Anguilliformes</taxon>
        <taxon>Congridae</taxon>
        <taxon>Conger</taxon>
    </lineage>
</organism>
<evidence type="ECO:0000256" key="15">
    <source>
        <dbReference type="ARBA" id="ARBA00023136"/>
    </source>
</evidence>
<comment type="catalytic activity">
    <reaction evidence="24">
        <text>(9Z,12Z)-octadecadienoate + AH2 + O2 = (13S)-hydroxy-(9Z,11E)-octadecadienoate + A + H2O</text>
        <dbReference type="Rhea" id="RHEA:75451"/>
        <dbReference type="ChEBI" id="CHEBI:13193"/>
        <dbReference type="ChEBI" id="CHEBI:15377"/>
        <dbReference type="ChEBI" id="CHEBI:15379"/>
        <dbReference type="ChEBI" id="CHEBI:17499"/>
        <dbReference type="ChEBI" id="CHEBI:30245"/>
        <dbReference type="ChEBI" id="CHEBI:90850"/>
    </reaction>
    <physiologicalReaction direction="left-to-right" evidence="24">
        <dbReference type="Rhea" id="RHEA:75452"/>
    </physiologicalReaction>
</comment>
<evidence type="ECO:0000256" key="3">
    <source>
        <dbReference type="ARBA" id="ARBA00004702"/>
    </source>
</evidence>
<dbReference type="PROSITE" id="PS50026">
    <property type="entry name" value="EGF_3"/>
    <property type="match status" value="1"/>
</dbReference>
<dbReference type="GO" id="GO:0020037">
    <property type="term" value="F:heme binding"/>
    <property type="evidence" value="ECO:0007669"/>
    <property type="project" value="InterPro"/>
</dbReference>
<reference evidence="29" key="1">
    <citation type="journal article" date="2023" name="Science">
        <title>Genome structures resolve the early diversification of teleost fishes.</title>
        <authorList>
            <person name="Parey E."/>
            <person name="Louis A."/>
            <person name="Montfort J."/>
            <person name="Bouchez O."/>
            <person name="Roques C."/>
            <person name="Iampietro C."/>
            <person name="Lluch J."/>
            <person name="Castinel A."/>
            <person name="Donnadieu C."/>
            <person name="Desvignes T."/>
            <person name="Floi Bucao C."/>
            <person name="Jouanno E."/>
            <person name="Wen M."/>
            <person name="Mejri S."/>
            <person name="Dirks R."/>
            <person name="Jansen H."/>
            <person name="Henkel C."/>
            <person name="Chen W.J."/>
            <person name="Zahm M."/>
            <person name="Cabau C."/>
            <person name="Klopp C."/>
            <person name="Thompson A.W."/>
            <person name="Robinson-Rechavi M."/>
            <person name="Braasch I."/>
            <person name="Lecointre G."/>
            <person name="Bobe J."/>
            <person name="Postlethwait J.H."/>
            <person name="Berthelot C."/>
            <person name="Roest Crollius H."/>
            <person name="Guiguen Y."/>
        </authorList>
    </citation>
    <scope>NUCLEOTIDE SEQUENCE</scope>
    <source>
        <strain evidence="29">Concon-B</strain>
    </source>
</reference>
<evidence type="ECO:0000256" key="27">
    <source>
        <dbReference type="SAM" id="SignalP"/>
    </source>
</evidence>
<keyword evidence="30" id="KW-1185">Reference proteome</keyword>
<evidence type="ECO:0000256" key="4">
    <source>
        <dbReference type="ARBA" id="ARBA00011738"/>
    </source>
</evidence>
<keyword evidence="16" id="KW-1015">Disulfide bond</keyword>
<sequence length="168" mass="19706">MLSRKRGVRLQDDFARLSFQRWFTTKMSSPAWFFALFLLLRGQFCCGNDKSSPITINPCCHYPCENWGVCLRIGLDRYECDCTGTGYYGENCTTPEFWSRIQDTLRPDPDVMNYILTHFQWLWNIINATRLRDWLMGVVLTARSDLIPNPPTYNSKTESLSFQMQTSW</sequence>
<dbReference type="PANTHER" id="PTHR11903:SF6">
    <property type="entry name" value="PROSTAGLANDIN G_H SYNTHASE 1"/>
    <property type="match status" value="1"/>
</dbReference>
<dbReference type="GO" id="GO:0005789">
    <property type="term" value="C:endoplasmic reticulum membrane"/>
    <property type="evidence" value="ECO:0007669"/>
    <property type="project" value="UniProtKB-SubCell"/>
</dbReference>
<protein>
    <recommendedName>
        <fullName evidence="6">Prostaglandin G/H synthase 1</fullName>
        <ecNumber evidence="5">1.14.99.1</ecNumber>
    </recommendedName>
    <alternativeName>
        <fullName evidence="19">Cyclooxygenase-1</fullName>
    </alternativeName>
    <alternativeName>
        <fullName evidence="20">Prostaglandin H2 synthase 1</fullName>
    </alternativeName>
    <alternativeName>
        <fullName evidence="21">Prostaglandin-endoperoxide synthase 1</fullName>
    </alternativeName>
</protein>
<dbReference type="Gene3D" id="1.10.640.10">
    <property type="entry name" value="Haem peroxidase domain superfamily, animal type"/>
    <property type="match status" value="1"/>
</dbReference>
<keyword evidence="12" id="KW-0276">Fatty acid metabolism</keyword>
<dbReference type="SUPFAM" id="SSF57196">
    <property type="entry name" value="EGF/Laminin"/>
    <property type="match status" value="1"/>
</dbReference>
<dbReference type="EC" id="1.14.99.1" evidence="5"/>
<keyword evidence="11" id="KW-0256">Endoplasmic reticulum</keyword>
<evidence type="ECO:0000313" key="29">
    <source>
        <dbReference type="EMBL" id="KAJ8260530.1"/>
    </source>
</evidence>
<dbReference type="PANTHER" id="PTHR11903">
    <property type="entry name" value="PROSTAGLANDIN G/H SYNTHASE"/>
    <property type="match status" value="1"/>
</dbReference>
<evidence type="ECO:0000256" key="24">
    <source>
        <dbReference type="ARBA" id="ARBA00036358"/>
    </source>
</evidence>
<dbReference type="SUPFAM" id="SSF48113">
    <property type="entry name" value="Heme-dependent peroxidases"/>
    <property type="match status" value="1"/>
</dbReference>
<dbReference type="GO" id="GO:0006979">
    <property type="term" value="P:response to oxidative stress"/>
    <property type="evidence" value="ECO:0007669"/>
    <property type="project" value="InterPro"/>
</dbReference>
<dbReference type="AlphaFoldDB" id="A0A9Q1D6C9"/>
<evidence type="ECO:0000256" key="13">
    <source>
        <dbReference type="ARBA" id="ARBA00022848"/>
    </source>
</evidence>
<dbReference type="InterPro" id="IPR050783">
    <property type="entry name" value="Oxylipin_biosynth_metab"/>
</dbReference>
<evidence type="ECO:0000256" key="12">
    <source>
        <dbReference type="ARBA" id="ARBA00022832"/>
    </source>
</evidence>
<dbReference type="OrthoDB" id="823504at2759"/>
<feature type="domain" description="EGF-like" evidence="28">
    <location>
        <begin position="55"/>
        <end position="93"/>
    </location>
</feature>
<evidence type="ECO:0000256" key="5">
    <source>
        <dbReference type="ARBA" id="ARBA00012440"/>
    </source>
</evidence>
<comment type="catalytic activity">
    <reaction evidence="23">
        <text>(9Z,12Z)-octadecadienoate + AH2 + O2 = (9R)-hydroxy-(10E,12Z)-octadecadienoate + A + H2O</text>
        <dbReference type="Rhea" id="RHEA:75447"/>
        <dbReference type="ChEBI" id="CHEBI:13193"/>
        <dbReference type="ChEBI" id="CHEBI:15377"/>
        <dbReference type="ChEBI" id="CHEBI:15379"/>
        <dbReference type="ChEBI" id="CHEBI:17499"/>
        <dbReference type="ChEBI" id="CHEBI:30245"/>
        <dbReference type="ChEBI" id="CHEBI:77895"/>
    </reaction>
    <physiologicalReaction direction="left-to-right" evidence="23">
        <dbReference type="Rhea" id="RHEA:75448"/>
    </physiologicalReaction>
</comment>
<comment type="caution">
    <text evidence="26">Lacks conserved residue(s) required for the propagation of feature annotation.</text>
</comment>
<evidence type="ECO:0000256" key="26">
    <source>
        <dbReference type="PROSITE-ProRule" id="PRU00076"/>
    </source>
</evidence>
<comment type="caution">
    <text evidence="29">The sequence shown here is derived from an EMBL/GenBank/DDBJ whole genome shotgun (WGS) entry which is preliminary data.</text>
</comment>
<evidence type="ECO:0000256" key="20">
    <source>
        <dbReference type="ARBA" id="ARBA00031794"/>
    </source>
</evidence>
<dbReference type="InterPro" id="IPR037120">
    <property type="entry name" value="Haem_peroxidase_sf_animal"/>
</dbReference>
<dbReference type="GO" id="GO:0043005">
    <property type="term" value="C:neuron projection"/>
    <property type="evidence" value="ECO:0007669"/>
    <property type="project" value="TreeGrafter"/>
</dbReference>
<evidence type="ECO:0000313" key="30">
    <source>
        <dbReference type="Proteomes" id="UP001152803"/>
    </source>
</evidence>
<evidence type="ECO:0000256" key="6">
    <source>
        <dbReference type="ARBA" id="ARBA00020404"/>
    </source>
</evidence>
<evidence type="ECO:0000256" key="8">
    <source>
        <dbReference type="ARBA" id="ARBA00022516"/>
    </source>
</evidence>
<dbReference type="GO" id="GO:0016702">
    <property type="term" value="F:oxidoreductase activity, acting on single donors with incorporation of molecular oxygen, incorporation of two atoms of oxygen"/>
    <property type="evidence" value="ECO:0007669"/>
    <property type="project" value="TreeGrafter"/>
</dbReference>
<evidence type="ECO:0000256" key="1">
    <source>
        <dbReference type="ARBA" id="ARBA00004524"/>
    </source>
</evidence>
<proteinExistence type="predicted"/>
<dbReference type="FunFam" id="2.10.25.10:FF:000235">
    <property type="entry name" value="Prostaglandin G/H synthase 2"/>
    <property type="match status" value="1"/>
</dbReference>
<dbReference type="InterPro" id="IPR000742">
    <property type="entry name" value="EGF"/>
</dbReference>
<gene>
    <name evidence="29" type="ORF">COCON_G00162530</name>
</gene>
<evidence type="ECO:0000256" key="9">
    <source>
        <dbReference type="ARBA" id="ARBA00022585"/>
    </source>
</evidence>
<evidence type="ECO:0000256" key="17">
    <source>
        <dbReference type="ARBA" id="ARBA00023160"/>
    </source>
</evidence>
<keyword evidence="26" id="KW-0245">EGF-like domain</keyword>
<name>A0A9Q1D6C9_CONCO</name>
<evidence type="ECO:0000256" key="2">
    <source>
        <dbReference type="ARBA" id="ARBA00004586"/>
    </source>
</evidence>
<feature type="chain" id="PRO_5040391984" description="Prostaglandin G/H synthase 1" evidence="27">
    <location>
        <begin position="48"/>
        <end position="168"/>
    </location>
</feature>
<feature type="signal peptide" evidence="27">
    <location>
        <begin position="1"/>
        <end position="47"/>
    </location>
</feature>
<dbReference type="Gene3D" id="2.10.25.10">
    <property type="entry name" value="Laminin"/>
    <property type="match status" value="1"/>
</dbReference>
<keyword evidence="10 27" id="KW-0732">Signal</keyword>
<dbReference type="Proteomes" id="UP001152803">
    <property type="component" value="Unassembled WGS sequence"/>
</dbReference>
<keyword evidence="18" id="KW-0325">Glycoprotein</keyword>
<evidence type="ECO:0000256" key="23">
    <source>
        <dbReference type="ARBA" id="ARBA00036313"/>
    </source>
</evidence>
<evidence type="ECO:0000256" key="7">
    <source>
        <dbReference type="ARBA" id="ARBA00022501"/>
    </source>
</evidence>
<evidence type="ECO:0000259" key="28">
    <source>
        <dbReference type="PROSITE" id="PS50026"/>
    </source>
</evidence>
<dbReference type="GO" id="GO:0004666">
    <property type="term" value="F:prostaglandin-endoperoxide synthase activity"/>
    <property type="evidence" value="ECO:0007669"/>
    <property type="project" value="UniProtKB-EC"/>
</dbReference>
<keyword evidence="7" id="KW-0644">Prostaglandin metabolism</keyword>
<evidence type="ECO:0000256" key="22">
    <source>
        <dbReference type="ARBA" id="ARBA00035976"/>
    </source>
</evidence>
<comment type="catalytic activity">
    <reaction evidence="22">
        <text>(9Z,12Z)-octadecadienoate + AH2 + O2 = (9S)-hydroxy-(10E,12Z)-octadecadienoate + A + H2O</text>
        <dbReference type="Rhea" id="RHEA:75459"/>
        <dbReference type="ChEBI" id="CHEBI:13193"/>
        <dbReference type="ChEBI" id="CHEBI:15377"/>
        <dbReference type="ChEBI" id="CHEBI:15379"/>
        <dbReference type="ChEBI" id="CHEBI:17499"/>
        <dbReference type="ChEBI" id="CHEBI:30245"/>
        <dbReference type="ChEBI" id="CHEBI:77852"/>
    </reaction>
    <physiologicalReaction direction="left-to-right" evidence="22">
        <dbReference type="Rhea" id="RHEA:75460"/>
    </physiologicalReaction>
</comment>
<dbReference type="GO" id="GO:0019371">
    <property type="term" value="P:cyclooxygenase pathway"/>
    <property type="evidence" value="ECO:0007669"/>
    <property type="project" value="TreeGrafter"/>
</dbReference>
<keyword evidence="8" id="KW-0444">Lipid biosynthesis</keyword>
<keyword evidence="17" id="KW-0275">Fatty acid biosynthesis</keyword>
<evidence type="ECO:0000256" key="18">
    <source>
        <dbReference type="ARBA" id="ARBA00023180"/>
    </source>
</evidence>
<keyword evidence="13" id="KW-0492">Microsome</keyword>